<dbReference type="AlphaFoldDB" id="A0A9P7GHM8"/>
<dbReference type="OrthoDB" id="544685at2759"/>
<evidence type="ECO:0000313" key="2">
    <source>
        <dbReference type="Proteomes" id="UP000717328"/>
    </source>
</evidence>
<evidence type="ECO:0000313" key="1">
    <source>
        <dbReference type="EMBL" id="KAG5649445.1"/>
    </source>
</evidence>
<name>A0A9P7GHM8_9AGAR</name>
<comment type="caution">
    <text evidence="1">The sequence shown here is derived from an EMBL/GenBank/DDBJ whole genome shotgun (WGS) entry which is preliminary data.</text>
</comment>
<proteinExistence type="predicted"/>
<accession>A0A9P7GHM8</accession>
<gene>
    <name evidence="1" type="ORF">H0H81_003852</name>
</gene>
<keyword evidence="2" id="KW-1185">Reference proteome</keyword>
<dbReference type="EMBL" id="JABCKI010001002">
    <property type="protein sequence ID" value="KAG5649445.1"/>
    <property type="molecule type" value="Genomic_DNA"/>
</dbReference>
<reference evidence="1" key="1">
    <citation type="submission" date="2021-02" db="EMBL/GenBank/DDBJ databases">
        <authorList>
            <person name="Nieuwenhuis M."/>
            <person name="Van De Peppel L.J.J."/>
        </authorList>
    </citation>
    <scope>NUCLEOTIDE SEQUENCE</scope>
    <source>
        <strain evidence="1">D49</strain>
    </source>
</reference>
<reference evidence="1" key="2">
    <citation type="submission" date="2021-10" db="EMBL/GenBank/DDBJ databases">
        <title>Phylogenomics reveals ancestral predisposition of the termite-cultivated fungus Termitomyces towards a domesticated lifestyle.</title>
        <authorList>
            <person name="Auxier B."/>
            <person name="Grum-Grzhimaylo A."/>
            <person name="Cardenas M.E."/>
            <person name="Lodge J.D."/>
            <person name="Laessoe T."/>
            <person name="Pedersen O."/>
            <person name="Smith M.E."/>
            <person name="Kuyper T.W."/>
            <person name="Franco-Molano E.A."/>
            <person name="Baroni T.J."/>
            <person name="Aanen D.K."/>
        </authorList>
    </citation>
    <scope>NUCLEOTIDE SEQUENCE</scope>
    <source>
        <strain evidence="1">D49</strain>
    </source>
</reference>
<sequence length="203" mass="22399">MSMPTFTARPTFPLFLQGCELEHTFPRTIDLPGPAVISGQPSAATQYSWVLDFTNGGKNPGVVMSRSRMREIEVVVNPLGGIDTLNHVMMAFGAGSWVDLLLNSEVSVSPERYTALYISPTSSHPPLQLRLTAPEEPGFRLEKVPVHNMKEVWGILEVVREQCWLNEILAGCQWKAEGLKTSLGELPQENPATEEELQAILNG</sequence>
<protein>
    <submittedName>
        <fullName evidence="1">Uncharacterized protein</fullName>
    </submittedName>
</protein>
<organism evidence="1 2">
    <name type="scientific">Sphagnurus paluster</name>
    <dbReference type="NCBI Taxonomy" id="117069"/>
    <lineage>
        <taxon>Eukaryota</taxon>
        <taxon>Fungi</taxon>
        <taxon>Dikarya</taxon>
        <taxon>Basidiomycota</taxon>
        <taxon>Agaricomycotina</taxon>
        <taxon>Agaricomycetes</taxon>
        <taxon>Agaricomycetidae</taxon>
        <taxon>Agaricales</taxon>
        <taxon>Tricholomatineae</taxon>
        <taxon>Lyophyllaceae</taxon>
        <taxon>Sphagnurus</taxon>
    </lineage>
</organism>
<dbReference type="Proteomes" id="UP000717328">
    <property type="component" value="Unassembled WGS sequence"/>
</dbReference>